<dbReference type="Pfam" id="PF25328">
    <property type="entry name" value="PH_MADD"/>
    <property type="match status" value="1"/>
</dbReference>
<keyword evidence="8" id="KW-0053">Apoptosis</keyword>
<feature type="region of interest" description="Disordered" evidence="10">
    <location>
        <begin position="1482"/>
        <end position="1505"/>
    </location>
</feature>
<dbReference type="InParanoid" id="A0A5K4ER44"/>
<dbReference type="PANTHER" id="PTHR13008">
    <property type="entry name" value="MAP-KINASE ACTIVATING DEATH DOMAIN PROTEIN MADD /DENN/AEX-3 C.ELEGANS"/>
    <property type="match status" value="1"/>
</dbReference>
<dbReference type="GO" id="GO:0005085">
    <property type="term" value="F:guanyl-nucleotide exchange factor activity"/>
    <property type="evidence" value="ECO:0007669"/>
    <property type="project" value="UniProtKB-KW"/>
</dbReference>
<name>A0A5K4ER44_SCHMA</name>
<dbReference type="GO" id="GO:0005886">
    <property type="term" value="C:plasma membrane"/>
    <property type="evidence" value="ECO:0007669"/>
    <property type="project" value="UniProtKB-SubCell"/>
</dbReference>
<evidence type="ECO:0000256" key="1">
    <source>
        <dbReference type="ARBA" id="ARBA00004236"/>
    </source>
</evidence>
<dbReference type="GO" id="GO:0005829">
    <property type="term" value="C:cytosol"/>
    <property type="evidence" value="ECO:0007669"/>
    <property type="project" value="TreeGrafter"/>
</dbReference>
<evidence type="ECO:0000256" key="7">
    <source>
        <dbReference type="ARBA" id="ARBA00022658"/>
    </source>
</evidence>
<dbReference type="AlphaFoldDB" id="A0A5K4ER44"/>
<dbReference type="Gene3D" id="3.30.450.200">
    <property type="match status" value="1"/>
</dbReference>
<dbReference type="GO" id="GO:0032483">
    <property type="term" value="P:regulation of Rab protein signal transduction"/>
    <property type="evidence" value="ECO:0007669"/>
    <property type="project" value="TreeGrafter"/>
</dbReference>
<evidence type="ECO:0000256" key="5">
    <source>
        <dbReference type="ARBA" id="ARBA00022475"/>
    </source>
</evidence>
<evidence type="ECO:0000256" key="10">
    <source>
        <dbReference type="SAM" id="MobiDB-lite"/>
    </source>
</evidence>
<feature type="domain" description="UDENN" evidence="11">
    <location>
        <begin position="11"/>
        <end position="542"/>
    </location>
</feature>
<feature type="region of interest" description="Disordered" evidence="10">
    <location>
        <begin position="1394"/>
        <end position="1417"/>
    </location>
</feature>
<dbReference type="InterPro" id="IPR037516">
    <property type="entry name" value="Tripartite_DENN"/>
</dbReference>
<evidence type="ECO:0000256" key="3">
    <source>
        <dbReference type="ARBA" id="ARBA00005978"/>
    </source>
</evidence>
<evidence type="ECO:0000256" key="8">
    <source>
        <dbReference type="ARBA" id="ARBA00022703"/>
    </source>
</evidence>
<reference evidence="12" key="1">
    <citation type="journal article" date="2012" name="PLoS Negl. Trop. Dis.">
        <title>A systematically improved high quality genome and transcriptome of the human blood fluke Schistosoma mansoni.</title>
        <authorList>
            <person name="Protasio A.V."/>
            <person name="Tsai I.J."/>
            <person name="Babbage A."/>
            <person name="Nichol S."/>
            <person name="Hunt M."/>
            <person name="Aslett M.A."/>
            <person name="De Silva N."/>
            <person name="Velarde G.S."/>
            <person name="Anderson T.J."/>
            <person name="Clark R.C."/>
            <person name="Davidson C."/>
            <person name="Dillon G.P."/>
            <person name="Holroyd N.E."/>
            <person name="LoVerde P.T."/>
            <person name="Lloyd C."/>
            <person name="McQuillan J."/>
            <person name="Oliveira G."/>
            <person name="Otto T.D."/>
            <person name="Parker-Manuel S.J."/>
            <person name="Quail M.A."/>
            <person name="Wilson R.A."/>
            <person name="Zerlotini A."/>
            <person name="Dunne D.W."/>
            <person name="Berriman M."/>
        </authorList>
    </citation>
    <scope>NUCLEOTIDE SEQUENCE [LARGE SCALE GENOMIC DNA]</scope>
    <source>
        <strain evidence="12">Puerto Rican</strain>
    </source>
</reference>
<keyword evidence="7" id="KW-0344">Guanine-nucleotide releasing factor</keyword>
<evidence type="ECO:0000313" key="12">
    <source>
        <dbReference type="Proteomes" id="UP000008854"/>
    </source>
</evidence>
<dbReference type="GO" id="GO:0006915">
    <property type="term" value="P:apoptotic process"/>
    <property type="evidence" value="ECO:0007669"/>
    <property type="project" value="UniProtKB-KW"/>
</dbReference>
<evidence type="ECO:0000256" key="4">
    <source>
        <dbReference type="ARBA" id="ARBA00017868"/>
    </source>
</evidence>
<evidence type="ECO:0000259" key="11">
    <source>
        <dbReference type="PROSITE" id="PS50211"/>
    </source>
</evidence>
<dbReference type="Pfam" id="PF02141">
    <property type="entry name" value="DENN"/>
    <property type="match status" value="1"/>
</dbReference>
<dbReference type="Gene3D" id="3.40.50.11500">
    <property type="match status" value="1"/>
</dbReference>
<sequence length="1880" mass="213086">MSNICPRLIDYFVLVGSRSPGNANSVQSPEILCRFPPTNHKDFPLPTDVSFFCQPEGCINASSSTFPIKSLDNNRDGIKSMTFLFSLTDKDSSKTRYGICTNFFRPVNVKSVSRTTYSNVREDTHFGNVSVNGPVLCSDELNRLNESTQDKSLSSGKLKNANSVYNLTSICLITHYPFATTFARLVQCVYAVLKKLHKLSKLSCVESPDIWDVLTSNITLSCSNPVVESTRQFQLWILRLLSAPAPIPGCTCVYLSVQPQTLGSPLCFALPDQSRLPLIDFPVNLPFEIMGIRKTFRLIMCLLLEQKVVLQSSDYNKLSLTILSLVALLYPLQYMFPVIPLLPACMPDAEQLLLAPTPYLIGVPTTFYTARKIFRMPKDVWLADLDTGELSYPMVVDEIPELPEIESNILISHLRKLLHEFSNSPHIDLDLEDSSKHWSVSVARATALELSKFDPLLYTLTKDSVDVGIRVSMILFFNTNNILGGFTNHIRTLRLFPRPVVAFQYESFMKSRPKPCLFTSMLAKTQAVEYFAESSICALNEAYQRICSGVYSTELIGDKLYWYKNQLQPVDFDCWDKLFDYANVTPTNTSKTNQSSPKLSLANSNLSMLFQAFELAKSIINRRCSGDINTEIDTDSINNDTISLSNDAQTGDYIGMFKTYSDDSDSNHSYETVVSNGKISKEMEDCILVQANKPLPDCLAEFYTPPTELVYSNKSSTRPSLSLENADSTLSNFWSQSTVITSDSSGNIKRNINEPLTNTNTGIQSLGVPNSESGTLTRSSSVSSRRSTNDTLQLVSRLSSSIFVGNGNDSKKSSTVTSSTFGDDNLSWDTSVTLLFGDLLKSNRLRSLTFKDVPLSALQMHKKRLENERTIIDLSKSIKQGRIPNIFSRNQINTLLQDENYRNLLIARINDNLSKDILPNQLHINNVPIQQWDQYKAILWTLKQMINGLEYSFRPDIVFPTTNHYDRIARDKSPSSNISNPLSNSSWLPYSTGILKSGGFASAFMLMEVAHTHFYRLPNRTGHTDNNHDEKFFWNSMPTTPTTELRSPIPSRKFVGNGFSSVRYQNNRLDLSDCESYSRDGSKLVSNSSSIPFYGYSIDSSVLQQPYSITSPTKHYPHPPHHHGGHHQNNHYCPAKKQQQNISSFNHSQSLDANNIPPDYTNHPLTKPFHVLENTFELTNVSNKLILFKTKVDYSSQHLTNIYSSISSKLLKNLKQPHYFSKLSNNHNDDNDSTLTSLSTINDQFDHGVDDGTTDVLLQEHQAVVTDSYPSPTIPYINSPFIIRGIHITHHSKTLDHNLFHGRGRHPFTSVVVTMSEPSSDREDNEKIQSKPVFKSDSTDVIKQNLQPLNNANDTIGVNHTGSCITVNRHNDCGKFDKLFASDAKLHESTSKLKSHRDFENEGNDINNIPPDYVPELPNRKSQRSFGYRYYQSHLILTDPSIISNSSNDADDQTTCTIFTSSPNTCTPPAVYRPDLKFHFNDTESENEDIDDRNQQQREIEEQRKQSECHMCKLTLLMPTPPPPDSSSVMTVSPSKMKKVPWTYLFEDIFDTELRKSKILGNLQFWEDSFLDTVAQERDILGMDYRPKELLLKYQNSSLLKRKQMELEEDCLLVNIMHNMIAFMLMANVDRISIRKKLQRLLAKSHTGLHYSRKINDLLNSLNYLNGNDIDLNVAQSRFIVQRSHEAYRGSDESGELIFLEVCSDYLLIRNLSGRILERLWYDQVINLTYRSNTHILCITRQIYDHSQMDLFYTRKSRLVYQQIKESMKNISVEASHGILNGDLNGEINATNLDNNQPGTISILPDGFVIKFGDEQKFIKLHNIKRCCTIKSEIFTIDVYDQEKKAMITYRFQTDMTTHLFQNFVSLFSMSSSSSSSISN</sequence>
<keyword evidence="5" id="KW-1003">Cell membrane</keyword>
<feature type="region of interest" description="Disordered" evidence="10">
    <location>
        <begin position="754"/>
        <end position="788"/>
    </location>
</feature>
<organism evidence="12 13">
    <name type="scientific">Schistosoma mansoni</name>
    <name type="common">Blood fluke</name>
    <dbReference type="NCBI Taxonomy" id="6183"/>
    <lineage>
        <taxon>Eukaryota</taxon>
        <taxon>Metazoa</taxon>
        <taxon>Spiralia</taxon>
        <taxon>Lophotrochozoa</taxon>
        <taxon>Platyhelminthes</taxon>
        <taxon>Trematoda</taxon>
        <taxon>Digenea</taxon>
        <taxon>Strigeidida</taxon>
        <taxon>Schistosomatoidea</taxon>
        <taxon>Schistosomatidae</taxon>
        <taxon>Schistosoma</taxon>
    </lineage>
</organism>
<dbReference type="PANTHER" id="PTHR13008:SF7">
    <property type="entry name" value="MAP KINASE-ACTIVATING DEATH DOMAIN PROTEIN"/>
    <property type="match status" value="1"/>
</dbReference>
<dbReference type="PROSITE" id="PS50211">
    <property type="entry name" value="DENN"/>
    <property type="match status" value="1"/>
</dbReference>
<dbReference type="InterPro" id="IPR056574">
    <property type="entry name" value="Death_MADD"/>
</dbReference>
<dbReference type="InterPro" id="IPR005112">
    <property type="entry name" value="dDENN_dom"/>
</dbReference>
<dbReference type="STRING" id="6183.A0A5K4ER44"/>
<dbReference type="SMART" id="SM00799">
    <property type="entry name" value="DENN"/>
    <property type="match status" value="1"/>
</dbReference>
<dbReference type="WBParaSite" id="Smp_150300.2">
    <property type="protein sequence ID" value="Smp_150300.2"/>
    <property type="gene ID" value="Smp_150300"/>
</dbReference>
<dbReference type="Pfam" id="PF03456">
    <property type="entry name" value="uDENN"/>
    <property type="match status" value="1"/>
</dbReference>
<dbReference type="Pfam" id="PF23629">
    <property type="entry name" value="Death_MADD"/>
    <property type="match status" value="1"/>
</dbReference>
<dbReference type="SMART" id="SM00800">
    <property type="entry name" value="uDENN"/>
    <property type="match status" value="1"/>
</dbReference>
<evidence type="ECO:0000313" key="13">
    <source>
        <dbReference type="WBParaSite" id="Smp_150300.2"/>
    </source>
</evidence>
<feature type="compositionally biased region" description="Basic and acidic residues" evidence="10">
    <location>
        <begin position="1492"/>
        <end position="1505"/>
    </location>
</feature>
<dbReference type="ExpressionAtlas" id="A0A5K4ER44">
    <property type="expression patterns" value="baseline and differential"/>
</dbReference>
<evidence type="ECO:0000256" key="2">
    <source>
        <dbReference type="ARBA" id="ARBA00004496"/>
    </source>
</evidence>
<dbReference type="GO" id="GO:0042981">
    <property type="term" value="P:regulation of apoptotic process"/>
    <property type="evidence" value="ECO:0007669"/>
    <property type="project" value="TreeGrafter"/>
</dbReference>
<protein>
    <recommendedName>
        <fullName evidence="4">MAP kinase-activating death domain protein</fullName>
    </recommendedName>
</protein>
<comment type="subcellular location">
    <subcellularLocation>
        <location evidence="1">Cell membrane</location>
    </subcellularLocation>
    <subcellularLocation>
        <location evidence="2">Cytoplasm</location>
    </subcellularLocation>
</comment>
<reference evidence="13" key="2">
    <citation type="submission" date="2019-11" db="UniProtKB">
        <authorList>
            <consortium name="WormBaseParasite"/>
        </authorList>
    </citation>
    <scope>IDENTIFICATION</scope>
    <source>
        <strain evidence="13">Puerto Rican</strain>
    </source>
</reference>
<dbReference type="InterPro" id="IPR005113">
    <property type="entry name" value="uDENN_dom"/>
</dbReference>
<keyword evidence="12" id="KW-1185">Reference proteome</keyword>
<keyword evidence="9" id="KW-0472">Membrane</keyword>
<feature type="compositionally biased region" description="Polar residues" evidence="10">
    <location>
        <begin position="754"/>
        <end position="770"/>
    </location>
</feature>
<accession>A0A5K4ER44</accession>
<keyword evidence="6" id="KW-0963">Cytoplasm</keyword>
<dbReference type="InterPro" id="IPR043153">
    <property type="entry name" value="DENN_C"/>
</dbReference>
<dbReference type="InterPro" id="IPR039980">
    <property type="entry name" value="MADD"/>
</dbReference>
<dbReference type="Proteomes" id="UP000008854">
    <property type="component" value="Unassembled WGS sequence"/>
</dbReference>
<dbReference type="InterPro" id="IPR001194">
    <property type="entry name" value="cDENN_dom"/>
</dbReference>
<evidence type="ECO:0000256" key="6">
    <source>
        <dbReference type="ARBA" id="ARBA00022490"/>
    </source>
</evidence>
<evidence type="ECO:0000256" key="9">
    <source>
        <dbReference type="ARBA" id="ARBA00023136"/>
    </source>
</evidence>
<proteinExistence type="inferred from homology"/>
<dbReference type="FunCoup" id="A0A5K4ER44">
    <property type="interactions" value="154"/>
</dbReference>
<dbReference type="InterPro" id="IPR057469">
    <property type="entry name" value="PH_MADD"/>
</dbReference>
<comment type="similarity">
    <text evidence="3">Belongs to the MADD family.</text>
</comment>
<feature type="compositionally biased region" description="Low complexity" evidence="10">
    <location>
        <begin position="771"/>
        <end position="786"/>
    </location>
</feature>
<dbReference type="SMART" id="SM00801">
    <property type="entry name" value="dDENN"/>
    <property type="match status" value="1"/>
</dbReference>